<evidence type="ECO:0000256" key="1">
    <source>
        <dbReference type="SAM" id="MobiDB-lite"/>
    </source>
</evidence>
<evidence type="ECO:0000313" key="2">
    <source>
        <dbReference type="EMBL" id="GAA2629519.1"/>
    </source>
</evidence>
<dbReference type="EMBL" id="BAAATD010000014">
    <property type="protein sequence ID" value="GAA2629519.1"/>
    <property type="molecule type" value="Genomic_DNA"/>
</dbReference>
<sequence>MLDGAAAALRPVVQTPAVLFSPPERPAALGPDVAFAPGFGEGFFQPVSGSSSPQSMMPRAATASDLPFRAESVLADQVGEPAGVPPAPSGGHYAGGGSAPSAGHGSGALGMLAVTPIPSAHVRIERRTRLVTAPTAAAPDVPVPVPE</sequence>
<gene>
    <name evidence="2" type="ORF">GCM10010411_78920</name>
</gene>
<reference evidence="3" key="1">
    <citation type="journal article" date="2019" name="Int. J. Syst. Evol. Microbiol.">
        <title>The Global Catalogue of Microorganisms (GCM) 10K type strain sequencing project: providing services to taxonomists for standard genome sequencing and annotation.</title>
        <authorList>
            <consortium name="The Broad Institute Genomics Platform"/>
            <consortium name="The Broad Institute Genome Sequencing Center for Infectious Disease"/>
            <person name="Wu L."/>
            <person name="Ma J."/>
        </authorList>
    </citation>
    <scope>NUCLEOTIDE SEQUENCE [LARGE SCALE GENOMIC DNA]</scope>
    <source>
        <strain evidence="3">JCM 6833</strain>
    </source>
</reference>
<organism evidence="2 3">
    <name type="scientific">Actinomadura fulvescens</name>
    <dbReference type="NCBI Taxonomy" id="46160"/>
    <lineage>
        <taxon>Bacteria</taxon>
        <taxon>Bacillati</taxon>
        <taxon>Actinomycetota</taxon>
        <taxon>Actinomycetes</taxon>
        <taxon>Streptosporangiales</taxon>
        <taxon>Thermomonosporaceae</taxon>
        <taxon>Actinomadura</taxon>
    </lineage>
</organism>
<keyword evidence="3" id="KW-1185">Reference proteome</keyword>
<evidence type="ECO:0000313" key="3">
    <source>
        <dbReference type="Proteomes" id="UP001501509"/>
    </source>
</evidence>
<proteinExistence type="predicted"/>
<dbReference type="Proteomes" id="UP001501509">
    <property type="component" value="Unassembled WGS sequence"/>
</dbReference>
<name>A0ABP6CVP4_9ACTN</name>
<protein>
    <submittedName>
        <fullName evidence="2">Uncharacterized protein</fullName>
    </submittedName>
</protein>
<comment type="caution">
    <text evidence="2">The sequence shown here is derived from an EMBL/GenBank/DDBJ whole genome shotgun (WGS) entry which is preliminary data.</text>
</comment>
<feature type="compositionally biased region" description="Gly residues" evidence="1">
    <location>
        <begin position="92"/>
        <end position="105"/>
    </location>
</feature>
<feature type="region of interest" description="Disordered" evidence="1">
    <location>
        <begin position="79"/>
        <end position="105"/>
    </location>
</feature>
<accession>A0ABP6CVP4</accession>